<name>A0A1I0H8A3_9GAMM</name>
<feature type="signal peptide" evidence="1">
    <location>
        <begin position="1"/>
        <end position="21"/>
    </location>
</feature>
<evidence type="ECO:0000313" key="3">
    <source>
        <dbReference type="Proteomes" id="UP000198762"/>
    </source>
</evidence>
<evidence type="ECO:0000256" key="1">
    <source>
        <dbReference type="SAM" id="SignalP"/>
    </source>
</evidence>
<dbReference type="Proteomes" id="UP000198762">
    <property type="component" value="Unassembled WGS sequence"/>
</dbReference>
<dbReference type="EMBL" id="FOHZ01000025">
    <property type="protein sequence ID" value="SET79991.1"/>
    <property type="molecule type" value="Genomic_DNA"/>
</dbReference>
<accession>A0A1I0H8A3</accession>
<protein>
    <submittedName>
        <fullName evidence="2">Uncharacterized protein</fullName>
    </submittedName>
</protein>
<evidence type="ECO:0000313" key="2">
    <source>
        <dbReference type="EMBL" id="SET79991.1"/>
    </source>
</evidence>
<keyword evidence="3" id="KW-1185">Reference proteome</keyword>
<dbReference type="Pfam" id="PF23793">
    <property type="entry name" value="LysC"/>
    <property type="match status" value="1"/>
</dbReference>
<dbReference type="PROSITE" id="PS51257">
    <property type="entry name" value="PROKAR_LIPOPROTEIN"/>
    <property type="match status" value="1"/>
</dbReference>
<keyword evidence="1" id="KW-0732">Signal</keyword>
<proteinExistence type="predicted"/>
<sequence>MLKLINASILVCLTILLQSCATTEYVTKTEIQVLTPPTSLLEPTPEPVIPNPLTYRGLGKVLIEYKNALKQSNADKSAVIRWIEDNQ</sequence>
<dbReference type="InterPro" id="IPR058979">
    <property type="entry name" value="LysC-like"/>
</dbReference>
<reference evidence="3" key="1">
    <citation type="submission" date="2016-10" db="EMBL/GenBank/DDBJ databases">
        <authorList>
            <person name="Varghese N."/>
            <person name="Submissions S."/>
        </authorList>
    </citation>
    <scope>NUCLEOTIDE SEQUENCE [LARGE SCALE GENOMIC DNA]</scope>
    <source>
        <strain evidence="3">CGMCC 1.6489</strain>
    </source>
</reference>
<gene>
    <name evidence="2" type="ORF">SAMN04487962_12533</name>
</gene>
<feature type="chain" id="PRO_5011675254" evidence="1">
    <location>
        <begin position="22"/>
        <end position="87"/>
    </location>
</feature>
<dbReference type="AlphaFoldDB" id="A0A1I0H8A3"/>
<organism evidence="2 3">
    <name type="scientific">Marinobacter segnicrescens</name>
    <dbReference type="NCBI Taxonomy" id="430453"/>
    <lineage>
        <taxon>Bacteria</taxon>
        <taxon>Pseudomonadati</taxon>
        <taxon>Pseudomonadota</taxon>
        <taxon>Gammaproteobacteria</taxon>
        <taxon>Pseudomonadales</taxon>
        <taxon>Marinobacteraceae</taxon>
        <taxon>Marinobacter</taxon>
    </lineage>
</organism>
<dbReference type="RefSeq" id="WP_425434103.1">
    <property type="nucleotide sequence ID" value="NZ_FOHZ01000025.1"/>
</dbReference>